<protein>
    <submittedName>
        <fullName evidence="5">DUF4140 domain-containing protein</fullName>
    </submittedName>
</protein>
<reference evidence="5" key="1">
    <citation type="submission" date="2017-02" db="UniProtKB">
        <authorList>
            <consortium name="WormBaseParasite"/>
        </authorList>
    </citation>
    <scope>IDENTIFICATION</scope>
</reference>
<dbReference type="EMBL" id="UYSL01023733">
    <property type="protein sequence ID" value="VDL82611.1"/>
    <property type="molecule type" value="Genomic_DNA"/>
</dbReference>
<feature type="coiled-coil region" evidence="1">
    <location>
        <begin position="161"/>
        <end position="195"/>
    </location>
</feature>
<dbReference type="NCBIfam" id="TIGR02231">
    <property type="entry name" value="mucoidy inhibitor MuiA family protein"/>
    <property type="match status" value="1"/>
</dbReference>
<evidence type="ECO:0000313" key="3">
    <source>
        <dbReference type="EMBL" id="VDL82611.1"/>
    </source>
</evidence>
<name>A0A0N4YNR7_NIPBR</name>
<dbReference type="InterPro" id="IPR025554">
    <property type="entry name" value="DUF4140"/>
</dbReference>
<dbReference type="OMA" id="FHETESE"/>
<feature type="domain" description="DUF4140" evidence="2">
    <location>
        <begin position="19"/>
        <end position="118"/>
    </location>
</feature>
<dbReference type="WBParaSite" id="NBR_0001888501-mRNA-1">
    <property type="protein sequence ID" value="NBR_0001888501-mRNA-1"/>
    <property type="gene ID" value="NBR_0001888501"/>
</dbReference>
<dbReference type="Proteomes" id="UP000271162">
    <property type="component" value="Unassembled WGS sequence"/>
</dbReference>
<reference evidence="3 4" key="2">
    <citation type="submission" date="2018-11" db="EMBL/GenBank/DDBJ databases">
        <authorList>
            <consortium name="Pathogen Informatics"/>
        </authorList>
    </citation>
    <scope>NUCLEOTIDE SEQUENCE [LARGE SCALE GENOMIC DNA]</scope>
</reference>
<feature type="coiled-coil region" evidence="1">
    <location>
        <begin position="87"/>
        <end position="114"/>
    </location>
</feature>
<gene>
    <name evidence="3" type="ORF">NBR_LOCUS18886</name>
</gene>
<evidence type="ECO:0000313" key="5">
    <source>
        <dbReference type="WBParaSite" id="NBR_0001888501-mRNA-1"/>
    </source>
</evidence>
<dbReference type="STRING" id="27835.A0A0N4YNR7"/>
<dbReference type="InterPro" id="IPR011935">
    <property type="entry name" value="CHP02231"/>
</dbReference>
<dbReference type="Pfam" id="PF13600">
    <property type="entry name" value="DUF4140"/>
    <property type="match status" value="1"/>
</dbReference>
<proteinExistence type="predicted"/>
<organism evidence="5">
    <name type="scientific">Nippostrongylus brasiliensis</name>
    <name type="common">Rat hookworm</name>
    <dbReference type="NCBI Taxonomy" id="27835"/>
    <lineage>
        <taxon>Eukaryota</taxon>
        <taxon>Metazoa</taxon>
        <taxon>Ecdysozoa</taxon>
        <taxon>Nematoda</taxon>
        <taxon>Chromadorea</taxon>
        <taxon>Rhabditida</taxon>
        <taxon>Rhabditina</taxon>
        <taxon>Rhabditomorpha</taxon>
        <taxon>Strongyloidea</taxon>
        <taxon>Heligmosomidae</taxon>
        <taxon>Nippostrongylus</taxon>
    </lineage>
</organism>
<accession>A0A0N4YNR7</accession>
<dbReference type="AlphaFoldDB" id="A0A0N4YNR7"/>
<evidence type="ECO:0000313" key="4">
    <source>
        <dbReference type="Proteomes" id="UP000271162"/>
    </source>
</evidence>
<keyword evidence="4" id="KW-1185">Reference proteome</keyword>
<sequence length="253" mass="28780">MTAAVVLKKECRDQPLEKVVVFNDRAELVRKVEFELQAGINEVHLENVTGNVIYDSVRVDGRGDGVIHDVQLTERAAVHEETDSPKVAEIRSRHEAKQKQLNELRDRQSVLKRRIDVLDKVVEGAGESVVRPPKTSGESFVLSQDTLENLTNFYNFYEESSTSVRSQLRGVNAEVEKAERELSAIQDELNRAESDSYEQRFSKSIVVTLESEKGGLVELKVSYQVHGARWHPTYDLRVCTTGEKSLKHYLLWL</sequence>
<dbReference type="PANTHER" id="PTHR31005">
    <property type="entry name" value="DUF4139 DOMAIN-CONTAINING PROTEIN"/>
    <property type="match status" value="1"/>
</dbReference>
<evidence type="ECO:0000259" key="2">
    <source>
        <dbReference type="Pfam" id="PF13600"/>
    </source>
</evidence>
<evidence type="ECO:0000256" key="1">
    <source>
        <dbReference type="SAM" id="Coils"/>
    </source>
</evidence>
<dbReference type="PANTHER" id="PTHR31005:SF8">
    <property type="entry name" value="DUF4139 DOMAIN-CONTAINING PROTEIN"/>
    <property type="match status" value="1"/>
</dbReference>
<keyword evidence="1" id="KW-0175">Coiled coil</keyword>